<comment type="caution">
    <text evidence="2">The sequence shown here is derived from an EMBL/GenBank/DDBJ whole genome shotgun (WGS) entry which is preliminary data.</text>
</comment>
<accession>A0A840DT59</accession>
<protein>
    <submittedName>
        <fullName evidence="2">Uncharacterized protein</fullName>
    </submittedName>
</protein>
<keyword evidence="3" id="KW-1185">Reference proteome</keyword>
<gene>
    <name evidence="2" type="ORF">GGR08_000557</name>
</gene>
<organism evidence="2 3">
    <name type="scientific">Bartonella fuyuanensis</name>
    <dbReference type="NCBI Taxonomy" id="1460968"/>
    <lineage>
        <taxon>Bacteria</taxon>
        <taxon>Pseudomonadati</taxon>
        <taxon>Pseudomonadota</taxon>
        <taxon>Alphaproteobacteria</taxon>
        <taxon>Hyphomicrobiales</taxon>
        <taxon>Bartonellaceae</taxon>
        <taxon>Bartonella</taxon>
    </lineage>
</organism>
<feature type="transmembrane region" description="Helical" evidence="1">
    <location>
        <begin position="6"/>
        <end position="34"/>
    </location>
</feature>
<dbReference type="Proteomes" id="UP000585970">
    <property type="component" value="Unassembled WGS sequence"/>
</dbReference>
<sequence>MQDGLIGFKIIFFVAFIRMILDVFLTRAAVVLYVSFI</sequence>
<proteinExistence type="predicted"/>
<evidence type="ECO:0000256" key="1">
    <source>
        <dbReference type="SAM" id="Phobius"/>
    </source>
</evidence>
<reference evidence="2 3" key="1">
    <citation type="submission" date="2020-08" db="EMBL/GenBank/DDBJ databases">
        <title>Genomic Encyclopedia of Type Strains, Phase IV (KMG-IV): sequencing the most valuable type-strain genomes for metagenomic binning, comparative biology and taxonomic classification.</title>
        <authorList>
            <person name="Goeker M."/>
        </authorList>
    </citation>
    <scope>NUCLEOTIDE SEQUENCE [LARGE SCALE GENOMIC DNA]</scope>
    <source>
        <strain evidence="2 3">DSM 100694</strain>
    </source>
</reference>
<evidence type="ECO:0000313" key="3">
    <source>
        <dbReference type="Proteomes" id="UP000585970"/>
    </source>
</evidence>
<dbReference type="EMBL" id="JACIFE010000003">
    <property type="protein sequence ID" value="MBB4076264.1"/>
    <property type="molecule type" value="Genomic_DNA"/>
</dbReference>
<keyword evidence="1" id="KW-0472">Membrane</keyword>
<dbReference type="AlphaFoldDB" id="A0A840DT59"/>
<keyword evidence="1" id="KW-0812">Transmembrane</keyword>
<evidence type="ECO:0000313" key="2">
    <source>
        <dbReference type="EMBL" id="MBB4076264.1"/>
    </source>
</evidence>
<name>A0A840DT59_9HYPH</name>
<keyword evidence="1" id="KW-1133">Transmembrane helix</keyword>